<keyword evidence="9" id="KW-1185">Reference proteome</keyword>
<evidence type="ECO:0000313" key="11">
    <source>
        <dbReference type="Proteomes" id="UP000398619"/>
    </source>
</evidence>
<evidence type="ECO:0000256" key="1">
    <source>
        <dbReference type="SAM" id="Phobius"/>
    </source>
</evidence>
<dbReference type="Proteomes" id="UP000095485">
    <property type="component" value="Unassembled WGS sequence"/>
</dbReference>
<keyword evidence="1" id="KW-0812">Transmembrane</keyword>
<feature type="transmembrane region" description="Helical" evidence="1">
    <location>
        <begin position="74"/>
        <end position="96"/>
    </location>
</feature>
<keyword evidence="1" id="KW-0472">Membrane</keyword>
<dbReference type="OrthoDB" id="1779887at2"/>
<gene>
    <name evidence="6" type="ORF">DLSSTS7063_01679</name>
    <name evidence="5" type="ORF">DW265_05110</name>
    <name evidence="4" type="ORF">DW641_06090</name>
    <name evidence="3" type="ORF">DXB16_08240</name>
    <name evidence="2" type="ORF">ERS852526_00029</name>
</gene>
<dbReference type="GeneID" id="96227345"/>
<dbReference type="STRING" id="88431.ERS852423_00873"/>
<reference evidence="6 11" key="3">
    <citation type="submission" date="2019-07" db="EMBL/GenBank/DDBJ databases">
        <authorList>
            <person name="Hibberd C M."/>
            <person name="Gehrig L. J."/>
            <person name="Chang H.-W."/>
            <person name="Venkatesh S."/>
        </authorList>
    </citation>
    <scope>NUCLEOTIDE SEQUENCE [LARGE SCALE GENOMIC DNA]</scope>
    <source>
        <strain evidence="6">Dorea_longicatena_SSTS_Bg7063</strain>
    </source>
</reference>
<feature type="transmembrane region" description="Helical" evidence="1">
    <location>
        <begin position="12"/>
        <end position="39"/>
    </location>
</feature>
<proteinExistence type="predicted"/>
<evidence type="ECO:0000313" key="9">
    <source>
        <dbReference type="Proteomes" id="UP000284095"/>
    </source>
</evidence>
<dbReference type="RefSeq" id="WP_028086694.1">
    <property type="nucleotide sequence ID" value="NZ_AP031429.1"/>
</dbReference>
<dbReference type="Proteomes" id="UP000284095">
    <property type="component" value="Unassembled WGS sequence"/>
</dbReference>
<evidence type="ECO:0000313" key="4">
    <source>
        <dbReference type="EMBL" id="RHG09523.1"/>
    </source>
</evidence>
<evidence type="ECO:0000313" key="2">
    <source>
        <dbReference type="EMBL" id="CUO93784.1"/>
    </source>
</evidence>
<evidence type="ECO:0000313" key="8">
    <source>
        <dbReference type="Proteomes" id="UP000261285"/>
    </source>
</evidence>
<feature type="transmembrane region" description="Helical" evidence="1">
    <location>
        <begin position="45"/>
        <end position="65"/>
    </location>
</feature>
<organism evidence="2 7">
    <name type="scientific">Dorea longicatena</name>
    <dbReference type="NCBI Taxonomy" id="88431"/>
    <lineage>
        <taxon>Bacteria</taxon>
        <taxon>Bacillati</taxon>
        <taxon>Bacillota</taxon>
        <taxon>Clostridia</taxon>
        <taxon>Lachnospirales</taxon>
        <taxon>Lachnospiraceae</taxon>
        <taxon>Dorea</taxon>
    </lineage>
</organism>
<dbReference type="EMBL" id="CABHNM010000038">
    <property type="protein sequence ID" value="VUX09803.1"/>
    <property type="molecule type" value="Genomic_DNA"/>
</dbReference>
<reference evidence="8 9" key="2">
    <citation type="submission" date="2018-08" db="EMBL/GenBank/DDBJ databases">
        <title>A genome reference for cultivated species of the human gut microbiota.</title>
        <authorList>
            <person name="Zou Y."/>
            <person name="Xue W."/>
            <person name="Luo G."/>
        </authorList>
    </citation>
    <scope>NUCLEOTIDE SEQUENCE [LARGE SCALE GENOMIC DNA]</scope>
    <source>
        <strain evidence="5 9">AM22-22</strain>
        <strain evidence="4 10">AM23-13</strain>
        <strain evidence="3 8">OM02-16</strain>
    </source>
</reference>
<dbReference type="EMBL" id="QRIC01000008">
    <property type="protein sequence ID" value="RHG26931.1"/>
    <property type="molecule type" value="Genomic_DNA"/>
</dbReference>
<sequence>MRKKEQNEVWIMWMVKALLAAYVVTGILLIILALALYKFELNEGAVTAGVTAVYLISTFTGGLVVGKLAKVRRFLWGIVLGILYFALLLLVTVGIYRTFHGSSTEILVTFALCAGGGMAGGMIS</sequence>
<dbReference type="EMBL" id="QRHW01000007">
    <property type="protein sequence ID" value="RHG09523.1"/>
    <property type="molecule type" value="Genomic_DNA"/>
</dbReference>
<dbReference type="NCBIfam" id="TIGR04086">
    <property type="entry name" value="TIGR04086_membr"/>
    <property type="match status" value="1"/>
</dbReference>
<evidence type="ECO:0000313" key="5">
    <source>
        <dbReference type="EMBL" id="RHG26931.1"/>
    </source>
</evidence>
<dbReference type="Proteomes" id="UP000398619">
    <property type="component" value="Unassembled WGS sequence"/>
</dbReference>
<dbReference type="Proteomes" id="UP000261285">
    <property type="component" value="Unassembled WGS sequence"/>
</dbReference>
<dbReference type="EMBL" id="CZAY01000001">
    <property type="protein sequence ID" value="CUO93784.1"/>
    <property type="molecule type" value="Genomic_DNA"/>
</dbReference>
<evidence type="ECO:0000313" key="10">
    <source>
        <dbReference type="Proteomes" id="UP000284112"/>
    </source>
</evidence>
<evidence type="ECO:0000313" key="3">
    <source>
        <dbReference type="EMBL" id="RGO32394.1"/>
    </source>
</evidence>
<dbReference type="AlphaFoldDB" id="A0A174J233"/>
<name>A0A174J233_9FIRM</name>
<reference evidence="2 7" key="1">
    <citation type="submission" date="2015-09" db="EMBL/GenBank/DDBJ databases">
        <authorList>
            <consortium name="Pathogen Informatics"/>
        </authorList>
    </citation>
    <scope>NUCLEOTIDE SEQUENCE [LARGE SCALE GENOMIC DNA]</scope>
    <source>
        <strain evidence="2 7">2789STDY5834914</strain>
    </source>
</reference>
<evidence type="ECO:0000313" key="7">
    <source>
        <dbReference type="Proteomes" id="UP000095485"/>
    </source>
</evidence>
<dbReference type="InterPro" id="IPR023804">
    <property type="entry name" value="DUF3792_TM"/>
</dbReference>
<dbReference type="EMBL" id="QSVN01000007">
    <property type="protein sequence ID" value="RGO32394.1"/>
    <property type="molecule type" value="Genomic_DNA"/>
</dbReference>
<dbReference type="Pfam" id="PF12670">
    <property type="entry name" value="DUF3792"/>
    <property type="match status" value="1"/>
</dbReference>
<accession>A0A174J233</accession>
<feature type="transmembrane region" description="Helical" evidence="1">
    <location>
        <begin position="102"/>
        <end position="123"/>
    </location>
</feature>
<protein>
    <submittedName>
        <fullName evidence="2">Putative membrane protein</fullName>
    </submittedName>
    <submittedName>
        <fullName evidence="3">TIGR04086 family membrane protein</fullName>
    </submittedName>
</protein>
<evidence type="ECO:0000313" key="6">
    <source>
        <dbReference type="EMBL" id="VUX09803.1"/>
    </source>
</evidence>
<keyword evidence="1" id="KW-1133">Transmembrane helix</keyword>
<dbReference type="Proteomes" id="UP000284112">
    <property type="component" value="Unassembled WGS sequence"/>
</dbReference>